<dbReference type="InterPro" id="IPR039498">
    <property type="entry name" value="NTP_transf_5"/>
</dbReference>
<protein>
    <submittedName>
        <fullName evidence="1">Uncharacterized nucleotidyltransferase</fullName>
    </submittedName>
</protein>
<proteinExistence type="predicted"/>
<dbReference type="RefSeq" id="WP_175526317.1">
    <property type="nucleotide sequence ID" value="NZ_FOYR01000005.1"/>
</dbReference>
<sequence>MAASINFRLAEATALAHALVEWVAAEADIRVLAIKGPVASHYGLREPRVSADADVLVEPSRFAELCVLLEDRGWHQRVGRETPSLLARHSRTLIHDDWPCDIDVHQMFPGFFGDPDQVFESLWEGRATLTVAHVPVTIPSRPGAAVISALHSERNARSARNRDEMAHLSSVIEREFVDAERSEFYRIARTGGAVWVLRDVIEDLGLGAVVEDVPEEDQRRWEINRSHIEDGSTMGWWIQVRSAPWYRKPAVVLHAVWVPRRDVPRNNPGAVPSRADAWRYQLARWKRGVRAVLSYTSVRRSR</sequence>
<dbReference type="EMBL" id="FOYR01000005">
    <property type="protein sequence ID" value="SFR78113.1"/>
    <property type="molecule type" value="Genomic_DNA"/>
</dbReference>
<accession>A0A1I6JGN1</accession>
<dbReference type="Pfam" id="PF14907">
    <property type="entry name" value="NTP_transf_5"/>
    <property type="match status" value="1"/>
</dbReference>
<dbReference type="GO" id="GO:0016740">
    <property type="term" value="F:transferase activity"/>
    <property type="evidence" value="ECO:0007669"/>
    <property type="project" value="UniProtKB-KW"/>
</dbReference>
<dbReference type="Proteomes" id="UP000198877">
    <property type="component" value="Unassembled WGS sequence"/>
</dbReference>
<gene>
    <name evidence="1" type="ORF">SAMN04488591_3565</name>
</gene>
<evidence type="ECO:0000313" key="2">
    <source>
        <dbReference type="Proteomes" id="UP000198877"/>
    </source>
</evidence>
<dbReference type="AlphaFoldDB" id="A0A1I6JGN1"/>
<evidence type="ECO:0000313" key="1">
    <source>
        <dbReference type="EMBL" id="SFR78113.1"/>
    </source>
</evidence>
<reference evidence="2" key="1">
    <citation type="submission" date="2016-10" db="EMBL/GenBank/DDBJ databases">
        <authorList>
            <person name="Varghese N."/>
            <person name="Submissions S."/>
        </authorList>
    </citation>
    <scope>NUCLEOTIDE SEQUENCE [LARGE SCALE GENOMIC DNA]</scope>
    <source>
        <strain evidence="2">CL127</strain>
    </source>
</reference>
<name>A0A1I6JGN1_9MICO</name>
<keyword evidence="1" id="KW-0808">Transferase</keyword>
<organism evidence="1 2">
    <name type="scientific">Microbacterium azadirachtae</name>
    <dbReference type="NCBI Taxonomy" id="582680"/>
    <lineage>
        <taxon>Bacteria</taxon>
        <taxon>Bacillati</taxon>
        <taxon>Actinomycetota</taxon>
        <taxon>Actinomycetes</taxon>
        <taxon>Micrococcales</taxon>
        <taxon>Microbacteriaceae</taxon>
        <taxon>Microbacterium</taxon>
    </lineage>
</organism>